<comment type="similarity">
    <text evidence="6 18">Belongs to the class-II pyridoxal-phosphate-dependent aminotransferase family.</text>
</comment>
<name>A0A1X2HTL2_SYNRA</name>
<dbReference type="Gene3D" id="3.40.640.10">
    <property type="entry name" value="Type I PLP-dependent aspartate aminotransferase-like (Major domain)"/>
    <property type="match status" value="1"/>
</dbReference>
<evidence type="ECO:0000256" key="20">
    <source>
        <dbReference type="SAM" id="Phobius"/>
    </source>
</evidence>
<dbReference type="GO" id="GO:0030170">
    <property type="term" value="F:pyridoxal phosphate binding"/>
    <property type="evidence" value="ECO:0007669"/>
    <property type="project" value="InterPro"/>
</dbReference>
<gene>
    <name evidence="22" type="ORF">BCR43DRAFT_482430</name>
</gene>
<evidence type="ECO:0000256" key="15">
    <source>
        <dbReference type="ARBA" id="ARBA00023136"/>
    </source>
</evidence>
<dbReference type="InterPro" id="IPR015422">
    <property type="entry name" value="PyrdxlP-dep_Trfase_small"/>
</dbReference>
<evidence type="ECO:0000259" key="21">
    <source>
        <dbReference type="Pfam" id="PF00155"/>
    </source>
</evidence>
<keyword evidence="16" id="KW-0012">Acyltransferase</keyword>
<dbReference type="InterPro" id="IPR001917">
    <property type="entry name" value="Aminotrans_II_pyridoxalP_BS"/>
</dbReference>
<accession>A0A1X2HTL2</accession>
<dbReference type="SUPFAM" id="SSF53383">
    <property type="entry name" value="PLP-dependent transferases"/>
    <property type="match status" value="1"/>
</dbReference>
<dbReference type="FunFam" id="3.40.640.10:FF:000047">
    <property type="entry name" value="serine palmitoyltransferase 2 isoform X1"/>
    <property type="match status" value="1"/>
</dbReference>
<keyword evidence="8 22" id="KW-0808">Transferase</keyword>
<evidence type="ECO:0000313" key="23">
    <source>
        <dbReference type="Proteomes" id="UP000242180"/>
    </source>
</evidence>
<comment type="catalytic activity">
    <reaction evidence="17">
        <text>L-serine + hexadecanoyl-CoA + H(+) = 3-oxosphinganine + CO2 + CoA</text>
        <dbReference type="Rhea" id="RHEA:14761"/>
        <dbReference type="ChEBI" id="CHEBI:15378"/>
        <dbReference type="ChEBI" id="CHEBI:16526"/>
        <dbReference type="ChEBI" id="CHEBI:33384"/>
        <dbReference type="ChEBI" id="CHEBI:57287"/>
        <dbReference type="ChEBI" id="CHEBI:57379"/>
        <dbReference type="ChEBI" id="CHEBI:58299"/>
        <dbReference type="EC" id="2.3.1.50"/>
    </reaction>
</comment>
<dbReference type="PANTHER" id="PTHR13693:SF3">
    <property type="entry name" value="LD36009P"/>
    <property type="match status" value="1"/>
</dbReference>
<dbReference type="GO" id="GO:0046513">
    <property type="term" value="P:ceramide biosynthetic process"/>
    <property type="evidence" value="ECO:0007669"/>
    <property type="project" value="TreeGrafter"/>
</dbReference>
<evidence type="ECO:0000256" key="16">
    <source>
        <dbReference type="ARBA" id="ARBA00023315"/>
    </source>
</evidence>
<dbReference type="Pfam" id="PF00155">
    <property type="entry name" value="Aminotran_1_2"/>
    <property type="match status" value="1"/>
</dbReference>
<comment type="pathway">
    <text evidence="4">Lipid metabolism; sphingolipid metabolism.</text>
</comment>
<keyword evidence="15 20" id="KW-0472">Membrane</keyword>
<dbReference type="GO" id="GO:0017059">
    <property type="term" value="C:serine palmitoyltransferase complex"/>
    <property type="evidence" value="ECO:0007669"/>
    <property type="project" value="TreeGrafter"/>
</dbReference>
<evidence type="ECO:0000256" key="6">
    <source>
        <dbReference type="ARBA" id="ARBA00008392"/>
    </source>
</evidence>
<dbReference type="Proteomes" id="UP000242180">
    <property type="component" value="Unassembled WGS sequence"/>
</dbReference>
<keyword evidence="9 20" id="KW-0812">Transmembrane</keyword>
<evidence type="ECO:0000256" key="5">
    <source>
        <dbReference type="ARBA" id="ARBA00004991"/>
    </source>
</evidence>
<dbReference type="FunCoup" id="A0A1X2HTL2">
    <property type="interactions" value="183"/>
</dbReference>
<dbReference type="EMBL" id="MCGN01000001">
    <property type="protein sequence ID" value="ORZ02942.1"/>
    <property type="molecule type" value="Genomic_DNA"/>
</dbReference>
<dbReference type="Gene3D" id="3.90.1150.10">
    <property type="entry name" value="Aspartate Aminotransferase, domain 1"/>
    <property type="match status" value="1"/>
</dbReference>
<dbReference type="CDD" id="cd06454">
    <property type="entry name" value="KBL_like"/>
    <property type="match status" value="1"/>
</dbReference>
<dbReference type="PANTHER" id="PTHR13693">
    <property type="entry name" value="CLASS II AMINOTRANSFERASE/8-AMINO-7-OXONONANOATE SYNTHASE"/>
    <property type="match status" value="1"/>
</dbReference>
<dbReference type="OMA" id="QPRANGC"/>
<evidence type="ECO:0000313" key="22">
    <source>
        <dbReference type="EMBL" id="ORZ02942.1"/>
    </source>
</evidence>
<evidence type="ECO:0000256" key="11">
    <source>
        <dbReference type="ARBA" id="ARBA00022898"/>
    </source>
</evidence>
<comment type="subcellular location">
    <subcellularLocation>
        <location evidence="2">Endoplasmic reticulum</location>
    </subcellularLocation>
    <subcellularLocation>
        <location evidence="3">Membrane</location>
    </subcellularLocation>
</comment>
<keyword evidence="11 18" id="KW-0663">Pyridoxal phosphate</keyword>
<dbReference type="InterPro" id="IPR015424">
    <property type="entry name" value="PyrdxlP-dep_Trfase"/>
</dbReference>
<evidence type="ECO:0000256" key="9">
    <source>
        <dbReference type="ARBA" id="ARBA00022692"/>
    </source>
</evidence>
<evidence type="ECO:0000256" key="1">
    <source>
        <dbReference type="ARBA" id="ARBA00001933"/>
    </source>
</evidence>
<evidence type="ECO:0000256" key="12">
    <source>
        <dbReference type="ARBA" id="ARBA00022919"/>
    </source>
</evidence>
<comment type="caution">
    <text evidence="22">The sequence shown here is derived from an EMBL/GenBank/DDBJ whole genome shotgun (WGS) entry which is preliminary data.</text>
</comment>
<proteinExistence type="inferred from homology"/>
<dbReference type="GO" id="GO:0016020">
    <property type="term" value="C:membrane"/>
    <property type="evidence" value="ECO:0007669"/>
    <property type="project" value="UniProtKB-SubCell"/>
</dbReference>
<evidence type="ECO:0000256" key="17">
    <source>
        <dbReference type="ARBA" id="ARBA00048528"/>
    </source>
</evidence>
<keyword evidence="12" id="KW-0746">Sphingolipid metabolism</keyword>
<feature type="compositionally biased region" description="Low complexity" evidence="19">
    <location>
        <begin position="40"/>
        <end position="55"/>
    </location>
</feature>
<keyword evidence="14" id="KW-0443">Lipid metabolism</keyword>
<dbReference type="InParanoid" id="A0A1X2HTL2"/>
<evidence type="ECO:0000256" key="13">
    <source>
        <dbReference type="ARBA" id="ARBA00022989"/>
    </source>
</evidence>
<comment type="pathway">
    <text evidence="5">Sphingolipid metabolism.</text>
</comment>
<evidence type="ECO:0000256" key="2">
    <source>
        <dbReference type="ARBA" id="ARBA00004240"/>
    </source>
</evidence>
<comment type="cofactor">
    <cofactor evidence="1 18">
        <name>pyridoxal 5'-phosphate</name>
        <dbReference type="ChEBI" id="CHEBI:597326"/>
    </cofactor>
</comment>
<dbReference type="AlphaFoldDB" id="A0A1X2HTL2"/>
<dbReference type="GO" id="GO:0005783">
    <property type="term" value="C:endoplasmic reticulum"/>
    <property type="evidence" value="ECO:0007669"/>
    <property type="project" value="UniProtKB-SubCell"/>
</dbReference>
<sequence>MATVNTSAAVPNIEVQPASPRESVHHIHLSHAEKSQAMSQQQQQPQQQPQPQQQQRSRPRTLSISNLVGKARRAYSVSSAYPPKMIHPSLVPASLQPPAESPVDGDVWFRPKDVTPAQRRNSVAAAHRKYEDFEQKMEAAPLLILVSTYLNYFVLILLGHLRDIIGKVFKRKEYAHLRINQGYAPIVSDFDSFYTRRMYMRIRDCWNRPITGVPTRKTTVLERSTDDFNRTFKLTGRKIEALNFASYNYLGFAQSTGPCADAVEETVRQYGITASSSRAESGTLDLHRALEQKVAAYVGKEDAIVVSMGFATNSTTIPALVGKGCLIISDELNHSSIVFGARLSGASIRVFKHNNMGDLRMLLREVISQGQPRTHRPWKKILVVVEGLYSMEGSVVNLPELIKLKREYKFNLYVDEAHSIGALGEHGAGVCDFYGVSPSHVDVLMGTFTKSFGAAGGYIAADRAVINHLRLKNHSFIYAESMTPLVTQQVITSMGIIRGEDGTDDGQKRIQQLADNARYFAARLRQMGFIVYGDEGSPVVPLLLFNPAKISGFSREMLKRDIAICVVGYPATPIISSRARFCVSASHTREDLDHALEQISEVGDLLMLKFKAQ</sequence>
<dbReference type="InterPro" id="IPR050087">
    <property type="entry name" value="AON_synthase_class-II"/>
</dbReference>
<evidence type="ECO:0000256" key="7">
    <source>
        <dbReference type="ARBA" id="ARBA00013220"/>
    </source>
</evidence>
<dbReference type="GO" id="GO:0004758">
    <property type="term" value="F:serine C-palmitoyltransferase activity"/>
    <property type="evidence" value="ECO:0007669"/>
    <property type="project" value="UniProtKB-EC"/>
</dbReference>
<dbReference type="InterPro" id="IPR004839">
    <property type="entry name" value="Aminotransferase_I/II_large"/>
</dbReference>
<feature type="region of interest" description="Disordered" evidence="19">
    <location>
        <begin position="1"/>
        <end position="65"/>
    </location>
</feature>
<keyword evidence="13 20" id="KW-1133">Transmembrane helix</keyword>
<evidence type="ECO:0000256" key="3">
    <source>
        <dbReference type="ARBA" id="ARBA00004370"/>
    </source>
</evidence>
<dbReference type="EC" id="2.3.1.50" evidence="7"/>
<evidence type="ECO:0000256" key="10">
    <source>
        <dbReference type="ARBA" id="ARBA00022824"/>
    </source>
</evidence>
<dbReference type="OrthoDB" id="65434at2759"/>
<dbReference type="STRING" id="13706.A0A1X2HTL2"/>
<organism evidence="22 23">
    <name type="scientific">Syncephalastrum racemosum</name>
    <name type="common">Filamentous fungus</name>
    <dbReference type="NCBI Taxonomy" id="13706"/>
    <lineage>
        <taxon>Eukaryota</taxon>
        <taxon>Fungi</taxon>
        <taxon>Fungi incertae sedis</taxon>
        <taxon>Mucoromycota</taxon>
        <taxon>Mucoromycotina</taxon>
        <taxon>Mucoromycetes</taxon>
        <taxon>Mucorales</taxon>
        <taxon>Syncephalastraceae</taxon>
        <taxon>Syncephalastrum</taxon>
    </lineage>
</organism>
<evidence type="ECO:0000256" key="18">
    <source>
        <dbReference type="RuleBase" id="RU003693"/>
    </source>
</evidence>
<feature type="compositionally biased region" description="Basic and acidic residues" evidence="19">
    <location>
        <begin position="22"/>
        <end position="34"/>
    </location>
</feature>
<protein>
    <recommendedName>
        <fullName evidence="7">serine C-palmitoyltransferase</fullName>
        <ecNumber evidence="7">2.3.1.50</ecNumber>
    </recommendedName>
</protein>
<reference evidence="22 23" key="1">
    <citation type="submission" date="2016-07" db="EMBL/GenBank/DDBJ databases">
        <title>Pervasive Adenine N6-methylation of Active Genes in Fungi.</title>
        <authorList>
            <consortium name="DOE Joint Genome Institute"/>
            <person name="Mondo S.J."/>
            <person name="Dannebaum R.O."/>
            <person name="Kuo R.C."/>
            <person name="Labutti K."/>
            <person name="Haridas S."/>
            <person name="Kuo A."/>
            <person name="Salamov A."/>
            <person name="Ahrendt S.R."/>
            <person name="Lipzen A."/>
            <person name="Sullivan W."/>
            <person name="Andreopoulos W.B."/>
            <person name="Clum A."/>
            <person name="Lindquist E."/>
            <person name="Daum C."/>
            <person name="Ramamoorthy G.K."/>
            <person name="Gryganskyi A."/>
            <person name="Culley D."/>
            <person name="Magnuson J.K."/>
            <person name="James T.Y."/>
            <person name="O'Malley M.A."/>
            <person name="Stajich J.E."/>
            <person name="Spatafora J.W."/>
            <person name="Visel A."/>
            <person name="Grigoriev I.V."/>
        </authorList>
    </citation>
    <scope>NUCLEOTIDE SEQUENCE [LARGE SCALE GENOMIC DNA]</scope>
    <source>
        <strain evidence="22 23">NRRL 2496</strain>
    </source>
</reference>
<dbReference type="GO" id="GO:0046512">
    <property type="term" value="P:sphingosine biosynthetic process"/>
    <property type="evidence" value="ECO:0007669"/>
    <property type="project" value="TreeGrafter"/>
</dbReference>
<dbReference type="PROSITE" id="PS00599">
    <property type="entry name" value="AA_TRANSFER_CLASS_2"/>
    <property type="match status" value="1"/>
</dbReference>
<keyword evidence="10" id="KW-0256">Endoplasmic reticulum</keyword>
<evidence type="ECO:0000256" key="14">
    <source>
        <dbReference type="ARBA" id="ARBA00023098"/>
    </source>
</evidence>
<evidence type="ECO:0000256" key="4">
    <source>
        <dbReference type="ARBA" id="ARBA00004760"/>
    </source>
</evidence>
<feature type="domain" description="Aminotransferase class I/classII large" evidence="21">
    <location>
        <begin position="241"/>
        <end position="599"/>
    </location>
</feature>
<feature type="transmembrane region" description="Helical" evidence="20">
    <location>
        <begin position="139"/>
        <end position="161"/>
    </location>
</feature>
<evidence type="ECO:0000256" key="8">
    <source>
        <dbReference type="ARBA" id="ARBA00022679"/>
    </source>
</evidence>
<keyword evidence="23" id="KW-1185">Reference proteome</keyword>
<evidence type="ECO:0000256" key="19">
    <source>
        <dbReference type="SAM" id="MobiDB-lite"/>
    </source>
</evidence>
<dbReference type="InterPro" id="IPR015421">
    <property type="entry name" value="PyrdxlP-dep_Trfase_major"/>
</dbReference>